<evidence type="ECO:0000313" key="8">
    <source>
        <dbReference type="Proteomes" id="UP000276770"/>
    </source>
</evidence>
<keyword evidence="5 6" id="KW-0472">Membrane</keyword>
<evidence type="ECO:0000256" key="2">
    <source>
        <dbReference type="ARBA" id="ARBA00022475"/>
    </source>
</evidence>
<keyword evidence="2" id="KW-1003">Cell membrane</keyword>
<evidence type="ECO:0000256" key="4">
    <source>
        <dbReference type="ARBA" id="ARBA00022989"/>
    </source>
</evidence>
<comment type="caution">
    <text evidence="7">The sequence shown here is derived from an EMBL/GenBank/DDBJ whole genome shotgun (WGS) entry which is preliminary data.</text>
</comment>
<comment type="subcellular location">
    <subcellularLocation>
        <location evidence="1">Cell membrane</location>
        <topology evidence="1">Multi-pass membrane protein</topology>
    </subcellularLocation>
</comment>
<name>A0A3L7JWL5_9BACI</name>
<dbReference type="GO" id="GO:0015171">
    <property type="term" value="F:amino acid transmembrane transporter activity"/>
    <property type="evidence" value="ECO:0007669"/>
    <property type="project" value="TreeGrafter"/>
</dbReference>
<dbReference type="Pfam" id="PF01810">
    <property type="entry name" value="LysE"/>
    <property type="match status" value="1"/>
</dbReference>
<evidence type="ECO:0000256" key="1">
    <source>
        <dbReference type="ARBA" id="ARBA00004651"/>
    </source>
</evidence>
<keyword evidence="4 6" id="KW-1133">Transmembrane helix</keyword>
<proteinExistence type="predicted"/>
<dbReference type="PANTHER" id="PTHR30086">
    <property type="entry name" value="ARGININE EXPORTER PROTEIN ARGO"/>
    <property type="match status" value="1"/>
</dbReference>
<dbReference type="GO" id="GO:0005886">
    <property type="term" value="C:plasma membrane"/>
    <property type="evidence" value="ECO:0007669"/>
    <property type="project" value="UniProtKB-SubCell"/>
</dbReference>
<keyword evidence="8" id="KW-1185">Reference proteome</keyword>
<accession>A0A3L7JWL5</accession>
<evidence type="ECO:0000256" key="6">
    <source>
        <dbReference type="SAM" id="Phobius"/>
    </source>
</evidence>
<dbReference type="Proteomes" id="UP000276770">
    <property type="component" value="Unassembled WGS sequence"/>
</dbReference>
<dbReference type="RefSeq" id="WP_121681577.1">
    <property type="nucleotide sequence ID" value="NZ_RCVZ01000011.1"/>
</dbReference>
<dbReference type="EMBL" id="RCVZ01000011">
    <property type="protein sequence ID" value="RLQ94061.1"/>
    <property type="molecule type" value="Genomic_DNA"/>
</dbReference>
<sequence>MSLFFSYIFLGLSLSAPIGPINAAQLDKGMKYGFLHAWLLGFGAMLADLLFMMVIYYGGANFFTLPFMKSLLWSFGCFVLIYTGVESLKSAGVLLEEHQTDKESPLKAFSSGFFMAISNPLNILFWFGIYGSVLAKTAELNHGRLSVFFHSTGIFVGIFLWDIAMALLASIFRNTINPSLLMFMSRTAGFILIGFGIYFGFHAYVQIFM</sequence>
<keyword evidence="3 6" id="KW-0812">Transmembrane</keyword>
<dbReference type="AlphaFoldDB" id="A0A3L7JWL5"/>
<feature type="transmembrane region" description="Helical" evidence="6">
    <location>
        <begin position="147"/>
        <end position="171"/>
    </location>
</feature>
<feature type="transmembrane region" description="Helical" evidence="6">
    <location>
        <begin position="183"/>
        <end position="205"/>
    </location>
</feature>
<organism evidence="7 8">
    <name type="scientific">Falsibacillus albus</name>
    <dbReference type="NCBI Taxonomy" id="2478915"/>
    <lineage>
        <taxon>Bacteria</taxon>
        <taxon>Bacillati</taxon>
        <taxon>Bacillota</taxon>
        <taxon>Bacilli</taxon>
        <taxon>Bacillales</taxon>
        <taxon>Bacillaceae</taxon>
        <taxon>Falsibacillus</taxon>
    </lineage>
</organism>
<dbReference type="InterPro" id="IPR001123">
    <property type="entry name" value="LeuE-type"/>
</dbReference>
<evidence type="ECO:0000256" key="5">
    <source>
        <dbReference type="ARBA" id="ARBA00023136"/>
    </source>
</evidence>
<gene>
    <name evidence="7" type="ORF">D9X91_15630</name>
</gene>
<reference evidence="7 8" key="1">
    <citation type="submission" date="2018-10" db="EMBL/GenBank/DDBJ databases">
        <title>Falsibacillus sp. genome draft.</title>
        <authorList>
            <person name="Shi S."/>
        </authorList>
    </citation>
    <scope>NUCLEOTIDE SEQUENCE [LARGE SCALE GENOMIC DNA]</scope>
    <source>
        <strain evidence="7 8">GY 10110</strain>
    </source>
</reference>
<dbReference type="OrthoDB" id="7874789at2"/>
<feature type="transmembrane region" description="Helical" evidence="6">
    <location>
        <begin position="33"/>
        <end position="58"/>
    </location>
</feature>
<feature type="transmembrane region" description="Helical" evidence="6">
    <location>
        <begin position="70"/>
        <end position="88"/>
    </location>
</feature>
<evidence type="ECO:0000256" key="3">
    <source>
        <dbReference type="ARBA" id="ARBA00022692"/>
    </source>
</evidence>
<feature type="transmembrane region" description="Helical" evidence="6">
    <location>
        <begin position="108"/>
        <end position="135"/>
    </location>
</feature>
<dbReference type="PANTHER" id="PTHR30086:SF6">
    <property type="entry name" value="AMINO ACID EFFLUX PROTEIN YCGF-RELATED"/>
    <property type="match status" value="1"/>
</dbReference>
<evidence type="ECO:0000313" key="7">
    <source>
        <dbReference type="EMBL" id="RLQ94061.1"/>
    </source>
</evidence>
<protein>
    <submittedName>
        <fullName evidence="7">Amino acid transporter</fullName>
    </submittedName>
</protein>